<reference evidence="2" key="2">
    <citation type="journal article" date="2009" name="Genome Res.">
        <title>Comparative genomic analyses of the human fungal pathogens Coccidioides and their relatives.</title>
        <authorList>
            <person name="Sharpton T.J."/>
            <person name="Stajich J.E."/>
            <person name="Rounsley S.D."/>
            <person name="Gardner M.J."/>
            <person name="Wortman J.R."/>
            <person name="Jordar V.S."/>
            <person name="Maiti R."/>
            <person name="Kodira C.D."/>
            <person name="Neafsey D.E."/>
            <person name="Zeng Q."/>
            <person name="Hung C.-Y."/>
            <person name="McMahan C."/>
            <person name="Muszewska A."/>
            <person name="Grynberg M."/>
            <person name="Mandel M.A."/>
            <person name="Kellner E.M."/>
            <person name="Barker B.M."/>
            <person name="Galgiani J.N."/>
            <person name="Orbach M.J."/>
            <person name="Kirkland T.N."/>
            <person name="Cole G.T."/>
            <person name="Henn M.R."/>
            <person name="Birren B.W."/>
            <person name="Taylor J.W."/>
        </authorList>
    </citation>
    <scope>NUCLEOTIDE SEQUENCE [LARGE SCALE GENOMIC DNA]</scope>
    <source>
        <strain evidence="2">RMSCC 3488</strain>
    </source>
</reference>
<sequence>MAVGQDDGPMPLYMHTLKRILQEMRISQQQLGTKFNYREFKKMVMESGLTPAQLELLKQRLDTLESFMPQTQIAAYKNIGKNDAGGSDWKPVKFFLSRIQTLAE</sequence>
<dbReference type="EMBL" id="DS268112">
    <property type="protein sequence ID" value="KMM70716.1"/>
    <property type="molecule type" value="Genomic_DNA"/>
</dbReference>
<organism evidence="1 2">
    <name type="scientific">Coccidioides posadasii RMSCC 3488</name>
    <dbReference type="NCBI Taxonomy" id="454284"/>
    <lineage>
        <taxon>Eukaryota</taxon>
        <taxon>Fungi</taxon>
        <taxon>Dikarya</taxon>
        <taxon>Ascomycota</taxon>
        <taxon>Pezizomycotina</taxon>
        <taxon>Eurotiomycetes</taxon>
        <taxon>Eurotiomycetidae</taxon>
        <taxon>Onygenales</taxon>
        <taxon>Onygenaceae</taxon>
        <taxon>Coccidioides</taxon>
    </lineage>
</organism>
<reference evidence="1 2" key="1">
    <citation type="submission" date="2007-06" db="EMBL/GenBank/DDBJ databases">
        <title>The Genome Sequence of Coccidioides posadasii RMSCC_3488.</title>
        <authorList>
            <consortium name="Coccidioides Genome Resources Consortium"/>
            <consortium name="The Broad Institute Genome Sequencing Platform"/>
            <person name="Henn M.R."/>
            <person name="Sykes S."/>
            <person name="Young S."/>
            <person name="Jaffe D."/>
            <person name="Berlin A."/>
            <person name="Alvarez P."/>
            <person name="Butler J."/>
            <person name="Gnerre S."/>
            <person name="Grabherr M."/>
            <person name="Mauceli E."/>
            <person name="Brockman W."/>
            <person name="Kodira C."/>
            <person name="Alvarado L."/>
            <person name="Zeng Q."/>
            <person name="Crawford M."/>
            <person name="Antoine C."/>
            <person name="Devon K."/>
            <person name="Galgiani J."/>
            <person name="Orsborn K."/>
            <person name="Lewis M.L."/>
            <person name="Nusbaum C."/>
            <person name="Galagan J."/>
            <person name="Birren B."/>
        </authorList>
    </citation>
    <scope>NUCLEOTIDE SEQUENCE [LARGE SCALE GENOMIC DNA]</scope>
    <source>
        <strain evidence="1 2">RMSCC 3488</strain>
    </source>
</reference>
<dbReference type="AlphaFoldDB" id="A0A0J6FCH9"/>
<dbReference type="VEuPathDB" id="FungiDB:CPAG_07027"/>
<evidence type="ECO:0000313" key="1">
    <source>
        <dbReference type="EMBL" id="KMM70716.1"/>
    </source>
</evidence>
<gene>
    <name evidence="1" type="ORF">CPAG_07027</name>
</gene>
<dbReference type="Proteomes" id="UP000054567">
    <property type="component" value="Unassembled WGS sequence"/>
</dbReference>
<name>A0A0J6FCH9_COCPO</name>
<proteinExistence type="predicted"/>
<reference evidence="2" key="3">
    <citation type="journal article" date="2010" name="Genome Res.">
        <title>Population genomic sequencing of Coccidioides fungi reveals recent hybridization and transposon control.</title>
        <authorList>
            <person name="Neafsey D.E."/>
            <person name="Barker B.M."/>
            <person name="Sharpton T.J."/>
            <person name="Stajich J.E."/>
            <person name="Park D.J."/>
            <person name="Whiston E."/>
            <person name="Hung C.-Y."/>
            <person name="McMahan C."/>
            <person name="White J."/>
            <person name="Sykes S."/>
            <person name="Heiman D."/>
            <person name="Young S."/>
            <person name="Zeng Q."/>
            <person name="Abouelleil A."/>
            <person name="Aftuck L."/>
            <person name="Bessette D."/>
            <person name="Brown A."/>
            <person name="FitzGerald M."/>
            <person name="Lui A."/>
            <person name="Macdonald J.P."/>
            <person name="Priest M."/>
            <person name="Orbach M.J."/>
            <person name="Galgiani J.N."/>
            <person name="Kirkland T.N."/>
            <person name="Cole G.T."/>
            <person name="Birren B.W."/>
            <person name="Henn M.R."/>
            <person name="Taylor J.W."/>
            <person name="Rounsley S.D."/>
        </authorList>
    </citation>
    <scope>NUCLEOTIDE SEQUENCE [LARGE SCALE GENOMIC DNA]</scope>
    <source>
        <strain evidence="2">RMSCC 3488</strain>
    </source>
</reference>
<protein>
    <submittedName>
        <fullName evidence="1">Uncharacterized protein</fullName>
    </submittedName>
</protein>
<accession>A0A0J6FCH9</accession>
<evidence type="ECO:0000313" key="2">
    <source>
        <dbReference type="Proteomes" id="UP000054567"/>
    </source>
</evidence>